<accession>A0A0G1KN79</accession>
<dbReference type="Pfam" id="PF05973">
    <property type="entry name" value="Gp49"/>
    <property type="match status" value="1"/>
</dbReference>
<evidence type="ECO:0000313" key="2">
    <source>
        <dbReference type="Proteomes" id="UP000034797"/>
    </source>
</evidence>
<gene>
    <name evidence="1" type="ORF">UW84_C0043G0010</name>
</gene>
<evidence type="ECO:0000313" key="1">
    <source>
        <dbReference type="EMBL" id="KKT84993.1"/>
    </source>
</evidence>
<proteinExistence type="predicted"/>
<dbReference type="AlphaFoldDB" id="A0A0G1KN79"/>
<sequence length="109" mass="12503">MSSVDFYLDHRNNSPVSDFLDKNKEVKVKALIIIKNIIEFGLSTAIPHIKKLSGLPLWEIRILGKSNARILYVHKVKNQIILLHAFKKKTNKTPTKETNIALNRLKDIT</sequence>
<dbReference type="EMBL" id="LCJW01000043">
    <property type="protein sequence ID" value="KKT84993.1"/>
    <property type="molecule type" value="Genomic_DNA"/>
</dbReference>
<dbReference type="InterPro" id="IPR009241">
    <property type="entry name" value="HigB-like"/>
</dbReference>
<reference evidence="1 2" key="1">
    <citation type="journal article" date="2015" name="Nature">
        <title>rRNA introns, odd ribosomes, and small enigmatic genomes across a large radiation of phyla.</title>
        <authorList>
            <person name="Brown C.T."/>
            <person name="Hug L.A."/>
            <person name="Thomas B.C."/>
            <person name="Sharon I."/>
            <person name="Castelle C.J."/>
            <person name="Singh A."/>
            <person name="Wilkins M.J."/>
            <person name="Williams K.H."/>
            <person name="Banfield J.F."/>
        </authorList>
    </citation>
    <scope>NUCLEOTIDE SEQUENCE [LARGE SCALE GENOMIC DNA]</scope>
</reference>
<organism evidence="1 2">
    <name type="scientific">Candidatus Collierbacteria bacterium GW2011_GWA2_44_99</name>
    <dbReference type="NCBI Taxonomy" id="1618380"/>
    <lineage>
        <taxon>Bacteria</taxon>
        <taxon>Candidatus Collieribacteriota</taxon>
    </lineage>
</organism>
<dbReference type="Proteomes" id="UP000034797">
    <property type="component" value="Unassembled WGS sequence"/>
</dbReference>
<protein>
    <recommendedName>
        <fullName evidence="3">Phage-related protein</fullName>
    </recommendedName>
</protein>
<evidence type="ECO:0008006" key="3">
    <source>
        <dbReference type="Google" id="ProtNLM"/>
    </source>
</evidence>
<name>A0A0G1KN79_9BACT</name>
<comment type="caution">
    <text evidence="1">The sequence shown here is derived from an EMBL/GenBank/DDBJ whole genome shotgun (WGS) entry which is preliminary data.</text>
</comment>